<organism evidence="1 2">
    <name type="scientific">Bauhinia variegata</name>
    <name type="common">Purple orchid tree</name>
    <name type="synonym">Phanera variegata</name>
    <dbReference type="NCBI Taxonomy" id="167791"/>
    <lineage>
        <taxon>Eukaryota</taxon>
        <taxon>Viridiplantae</taxon>
        <taxon>Streptophyta</taxon>
        <taxon>Embryophyta</taxon>
        <taxon>Tracheophyta</taxon>
        <taxon>Spermatophyta</taxon>
        <taxon>Magnoliopsida</taxon>
        <taxon>eudicotyledons</taxon>
        <taxon>Gunneridae</taxon>
        <taxon>Pentapetalae</taxon>
        <taxon>rosids</taxon>
        <taxon>fabids</taxon>
        <taxon>Fabales</taxon>
        <taxon>Fabaceae</taxon>
        <taxon>Cercidoideae</taxon>
        <taxon>Cercideae</taxon>
        <taxon>Bauhiniinae</taxon>
        <taxon>Bauhinia</taxon>
    </lineage>
</organism>
<proteinExistence type="predicted"/>
<sequence>MDSEKRMMIGLRAEYASLASIPCLWGKMLKRKPSKIEVKIEDKEELEEARRNNTTNTSNSNTSSNTGAAALLHQFDRAKDTSSKAHRIGISS</sequence>
<evidence type="ECO:0000313" key="2">
    <source>
        <dbReference type="Proteomes" id="UP000828941"/>
    </source>
</evidence>
<gene>
    <name evidence="1" type="ORF">L6164_014272</name>
</gene>
<comment type="caution">
    <text evidence="1">The sequence shown here is derived from an EMBL/GenBank/DDBJ whole genome shotgun (WGS) entry which is preliminary data.</text>
</comment>
<reference evidence="1 2" key="1">
    <citation type="journal article" date="2022" name="DNA Res.">
        <title>Chromosomal-level genome assembly of the orchid tree Bauhinia variegata (Leguminosae; Cercidoideae) supports the allotetraploid origin hypothesis of Bauhinia.</title>
        <authorList>
            <person name="Zhong Y."/>
            <person name="Chen Y."/>
            <person name="Zheng D."/>
            <person name="Pang J."/>
            <person name="Liu Y."/>
            <person name="Luo S."/>
            <person name="Meng S."/>
            <person name="Qian L."/>
            <person name="Wei D."/>
            <person name="Dai S."/>
            <person name="Zhou R."/>
        </authorList>
    </citation>
    <scope>NUCLEOTIDE SEQUENCE [LARGE SCALE GENOMIC DNA]</scope>
    <source>
        <strain evidence="1">BV-YZ2020</strain>
    </source>
</reference>
<protein>
    <submittedName>
        <fullName evidence="1">Uncharacterized protein</fullName>
    </submittedName>
</protein>
<name>A0ACB9NHP2_BAUVA</name>
<keyword evidence="2" id="KW-1185">Reference proteome</keyword>
<accession>A0ACB9NHP2</accession>
<evidence type="ECO:0000313" key="1">
    <source>
        <dbReference type="EMBL" id="KAI4335640.1"/>
    </source>
</evidence>
<dbReference type="EMBL" id="CM039431">
    <property type="protein sequence ID" value="KAI4335640.1"/>
    <property type="molecule type" value="Genomic_DNA"/>
</dbReference>
<dbReference type="Proteomes" id="UP000828941">
    <property type="component" value="Chromosome 6"/>
</dbReference>